<dbReference type="PRINTS" id="PR00702">
    <property type="entry name" value="ACRIFLAVINRP"/>
</dbReference>
<gene>
    <name evidence="2" type="ORF">ABIC55_001364</name>
</gene>
<dbReference type="Gene3D" id="3.30.70.1320">
    <property type="entry name" value="Multidrug efflux transporter AcrB pore domain like"/>
    <property type="match status" value="1"/>
</dbReference>
<keyword evidence="1" id="KW-0812">Transmembrane</keyword>
<dbReference type="Gene3D" id="3.30.2090.10">
    <property type="entry name" value="Multidrug efflux transporter AcrB TolC docking domain, DN and DC subdomains"/>
    <property type="match status" value="2"/>
</dbReference>
<feature type="transmembrane region" description="Helical" evidence="1">
    <location>
        <begin position="455"/>
        <end position="482"/>
    </location>
</feature>
<feature type="transmembrane region" description="Helical" evidence="1">
    <location>
        <begin position="326"/>
        <end position="345"/>
    </location>
</feature>
<feature type="transmembrane region" description="Helical" evidence="1">
    <location>
        <begin position="963"/>
        <end position="990"/>
    </location>
</feature>
<feature type="transmembrane region" description="Helical" evidence="1">
    <location>
        <begin position="932"/>
        <end position="951"/>
    </location>
</feature>
<organism evidence="2 3">
    <name type="scientific">Sporosarcina psychrophila</name>
    <name type="common">Bacillus psychrophilus</name>
    <dbReference type="NCBI Taxonomy" id="1476"/>
    <lineage>
        <taxon>Bacteria</taxon>
        <taxon>Bacillati</taxon>
        <taxon>Bacillota</taxon>
        <taxon>Bacilli</taxon>
        <taxon>Bacillales</taxon>
        <taxon>Caryophanaceae</taxon>
        <taxon>Sporosarcina</taxon>
    </lineage>
</organism>
<dbReference type="SUPFAM" id="SSF82714">
    <property type="entry name" value="Multidrug efflux transporter AcrB TolC docking domain, DN and DC subdomains"/>
    <property type="match status" value="2"/>
</dbReference>
<evidence type="ECO:0000313" key="3">
    <source>
        <dbReference type="Proteomes" id="UP001549104"/>
    </source>
</evidence>
<feature type="transmembrane region" description="Helical" evidence="1">
    <location>
        <begin position="861"/>
        <end position="883"/>
    </location>
</feature>
<sequence length="1010" mass="109630">MSIFTKWAFGNRAAVAALTILIIVIGVVSYFRLPMEFLPSADNPQVTIISMGQGTDSKTMESEVTIPIERAITGLNGKTSVYSTTGDGFSKVDLFFEAGTDMKQAKQDVQEALSNVALPLYLSKPTISQLNTSMIPIANIAVSFNEGLTTENLDFAREKLPSLYQEIKGVSKVDVYGITDSIISVKIDDGKLAENQISLQAVMGILQGQNTAVAVGEKMIDGKTSNIKVIGDLTSIEKLKGLTITPDLTLADIAMVEETKDANFISRFNGKDSLDISITKDSQSNAVTISKEIEKVTKEINEKYNQQESVIYISSADLVENSVHTMIKEVLLGALFAAIVIMLFLRNIRSTFITIVSIPLSLCFTLFLLSWSGVTLNILTLGGVAVAVGRLVDDSIVVIENIFRKMQTEKFSVQMIIDATKQVGVAITASTLTTVAVFLPMSLLNGGLQEFLLPFALTVTYSLLASLLVALTVVPLMSAGLLKNTKLPEYKPAVRFPKMVTWSLNHKWIVFSISIFLFIGSIATYFVIPKGAVDSSSADYVLTTLSYPNDTPIEKVKEKTMELESSIQKMDEVKHVFSQVGSPAEAAQYGWVGSQTEATFSILLEDKNDTEHIVKEMEKKKDQYPDALLEVTTSSFMMGGASTNIIIDVVGDNLADLEDVATTIKEKVQILEGVEEVTTNQDEKKTVYSLVVDPTKGNTEQIAQQLGVMLNKTPIGTISLDDKQKTVFLEPLLDTKTPEDIENIPVMTDTGLVPVSSIAKLQSEERSTNQFHKDGDAYLRVTASVDPAKLSEISKAVNLEISGDNNDKKGIDLPENVDVLVGGSSSQQADDFTDLFLIMLVSIGIVFLIMVITFKSIKAPIAILCSLPLAAIGAILGILISGIPVDITALLGALMLIGIVVTNAIVLLDRVKQNEQKMIIRDALVEATATRMRPIFMTAIATICAMLPLLVKQAESGSLVSQSLAIVVIGGLAMATLLTLIVIPCIYELLYFRKSKKQRISQAAEQDISI</sequence>
<feature type="transmembrane region" description="Helical" evidence="1">
    <location>
        <begin position="12"/>
        <end position="31"/>
    </location>
</feature>
<dbReference type="SUPFAM" id="SSF82693">
    <property type="entry name" value="Multidrug efflux transporter AcrB pore domain, PN1, PN2, PC1 and PC2 subdomains"/>
    <property type="match status" value="2"/>
</dbReference>
<keyword evidence="3" id="KW-1185">Reference proteome</keyword>
<dbReference type="EMBL" id="JBEPME010000001">
    <property type="protein sequence ID" value="MET3656280.1"/>
    <property type="molecule type" value="Genomic_DNA"/>
</dbReference>
<dbReference type="RefSeq" id="WP_354312540.1">
    <property type="nucleotide sequence ID" value="NZ_JBEPME010000001.1"/>
</dbReference>
<proteinExistence type="predicted"/>
<evidence type="ECO:0000256" key="1">
    <source>
        <dbReference type="SAM" id="Phobius"/>
    </source>
</evidence>
<feature type="transmembrane region" description="Helical" evidence="1">
    <location>
        <begin position="378"/>
        <end position="403"/>
    </location>
</feature>
<dbReference type="Pfam" id="PF00873">
    <property type="entry name" value="ACR_tran"/>
    <property type="match status" value="1"/>
</dbReference>
<feature type="transmembrane region" description="Helical" evidence="1">
    <location>
        <begin position="352"/>
        <end position="372"/>
    </location>
</feature>
<dbReference type="Proteomes" id="UP001549104">
    <property type="component" value="Unassembled WGS sequence"/>
</dbReference>
<dbReference type="PANTHER" id="PTHR32063:SF0">
    <property type="entry name" value="SWARMING MOTILITY PROTEIN SWRC"/>
    <property type="match status" value="1"/>
</dbReference>
<protein>
    <submittedName>
        <fullName evidence="2">HAE1 family hydrophobic/amphiphilic exporter-1</fullName>
    </submittedName>
</protein>
<feature type="transmembrane region" description="Helical" evidence="1">
    <location>
        <begin position="835"/>
        <end position="854"/>
    </location>
</feature>
<name>A0ABV2K5C0_SPOPS</name>
<comment type="caution">
    <text evidence="2">The sequence shown here is derived from an EMBL/GenBank/DDBJ whole genome shotgun (WGS) entry which is preliminary data.</text>
</comment>
<feature type="transmembrane region" description="Helical" evidence="1">
    <location>
        <begin position="508"/>
        <end position="528"/>
    </location>
</feature>
<dbReference type="InterPro" id="IPR027463">
    <property type="entry name" value="AcrB_DN_DC_subdom"/>
</dbReference>
<keyword evidence="1" id="KW-1133">Transmembrane helix</keyword>
<dbReference type="Gene3D" id="3.30.70.1440">
    <property type="entry name" value="Multidrug efflux transporter AcrB pore domain"/>
    <property type="match status" value="1"/>
</dbReference>
<reference evidence="2 3" key="1">
    <citation type="submission" date="2024-06" db="EMBL/GenBank/DDBJ databases">
        <title>Sorghum-associated microbial communities from plants grown in Nebraska, USA.</title>
        <authorList>
            <person name="Schachtman D."/>
        </authorList>
    </citation>
    <scope>NUCLEOTIDE SEQUENCE [LARGE SCALE GENOMIC DNA]</scope>
    <source>
        <strain evidence="2 3">1288</strain>
    </source>
</reference>
<dbReference type="InterPro" id="IPR001036">
    <property type="entry name" value="Acrflvin-R"/>
</dbReference>
<feature type="transmembrane region" description="Helical" evidence="1">
    <location>
        <begin position="423"/>
        <end position="443"/>
    </location>
</feature>
<accession>A0ABV2K5C0</accession>
<dbReference type="PANTHER" id="PTHR32063">
    <property type="match status" value="1"/>
</dbReference>
<evidence type="ECO:0000313" key="2">
    <source>
        <dbReference type="EMBL" id="MET3656280.1"/>
    </source>
</evidence>
<feature type="transmembrane region" description="Helical" evidence="1">
    <location>
        <begin position="889"/>
        <end position="911"/>
    </location>
</feature>
<dbReference type="SUPFAM" id="SSF82866">
    <property type="entry name" value="Multidrug efflux transporter AcrB transmembrane domain"/>
    <property type="match status" value="2"/>
</dbReference>
<keyword evidence="1" id="KW-0472">Membrane</keyword>
<dbReference type="Gene3D" id="1.20.1640.10">
    <property type="entry name" value="Multidrug efflux transporter AcrB transmembrane domain"/>
    <property type="match status" value="2"/>
</dbReference>
<dbReference type="Gene3D" id="3.30.70.1430">
    <property type="entry name" value="Multidrug efflux transporter AcrB pore domain"/>
    <property type="match status" value="2"/>
</dbReference>